<feature type="region of interest" description="Disordered" evidence="1">
    <location>
        <begin position="1"/>
        <end position="53"/>
    </location>
</feature>
<evidence type="ECO:0000256" key="2">
    <source>
        <dbReference type="SAM" id="Phobius"/>
    </source>
</evidence>
<proteinExistence type="predicted"/>
<keyword evidence="2" id="KW-0812">Transmembrane</keyword>
<organism evidence="3 4">
    <name type="scientific">Neolentinus lepideus HHB14362 ss-1</name>
    <dbReference type="NCBI Taxonomy" id="1314782"/>
    <lineage>
        <taxon>Eukaryota</taxon>
        <taxon>Fungi</taxon>
        <taxon>Dikarya</taxon>
        <taxon>Basidiomycota</taxon>
        <taxon>Agaricomycotina</taxon>
        <taxon>Agaricomycetes</taxon>
        <taxon>Gloeophyllales</taxon>
        <taxon>Gloeophyllaceae</taxon>
        <taxon>Neolentinus</taxon>
    </lineage>
</organism>
<evidence type="ECO:0000313" key="3">
    <source>
        <dbReference type="EMBL" id="KZT21107.1"/>
    </source>
</evidence>
<reference evidence="3 4" key="1">
    <citation type="journal article" date="2016" name="Mol. Biol. Evol.">
        <title>Comparative Genomics of Early-Diverging Mushroom-Forming Fungi Provides Insights into the Origins of Lignocellulose Decay Capabilities.</title>
        <authorList>
            <person name="Nagy L.G."/>
            <person name="Riley R."/>
            <person name="Tritt A."/>
            <person name="Adam C."/>
            <person name="Daum C."/>
            <person name="Floudas D."/>
            <person name="Sun H."/>
            <person name="Yadav J.S."/>
            <person name="Pangilinan J."/>
            <person name="Larsson K.H."/>
            <person name="Matsuura K."/>
            <person name="Barry K."/>
            <person name="Labutti K."/>
            <person name="Kuo R."/>
            <person name="Ohm R.A."/>
            <person name="Bhattacharya S.S."/>
            <person name="Shirouzu T."/>
            <person name="Yoshinaga Y."/>
            <person name="Martin F.M."/>
            <person name="Grigoriev I.V."/>
            <person name="Hibbett D.S."/>
        </authorList>
    </citation>
    <scope>NUCLEOTIDE SEQUENCE [LARGE SCALE GENOMIC DNA]</scope>
    <source>
        <strain evidence="3 4">HHB14362 ss-1</strain>
    </source>
</reference>
<feature type="region of interest" description="Disordered" evidence="1">
    <location>
        <begin position="425"/>
        <end position="450"/>
    </location>
</feature>
<dbReference type="AlphaFoldDB" id="A0A165PJ14"/>
<dbReference type="EMBL" id="KV425611">
    <property type="protein sequence ID" value="KZT21107.1"/>
    <property type="molecule type" value="Genomic_DNA"/>
</dbReference>
<accession>A0A165PJ14</accession>
<dbReference type="InParanoid" id="A0A165PJ14"/>
<dbReference type="OrthoDB" id="5570013at2759"/>
<feature type="transmembrane region" description="Helical" evidence="2">
    <location>
        <begin position="62"/>
        <end position="84"/>
    </location>
</feature>
<name>A0A165PJ14_9AGAM</name>
<sequence>MIITDAAEDTPKTTEAHLEAQRAGESAQQQAPPPQYSYDTPADMYSSPNLAQMHPQPAGRRFLEAFCVAIAIWLLLGVFTGSVYDMAHSRHGYGRHPSIEQDGNVGWPSHGDGTVDLCTSSAEWHQSGFQSFEQNTTSSYPKSVVTSFSLPSSSDLVYLVAHGSQLSGTLDVLDDGSERGVVKVDVTIYYYDDSALGRASICKLKRDEGQVGLGFFTPMRPGSPSWRDRIHMEVLVHFPAFPREGILHIPAFDTNLPMFSQRLGALESSVYFDWLALRSSNFPISSQSVRARNIRIQTSNSPIEGIFATDGYLALTTSNAHIQAQIGLYNDDGVNATELVLTTSNSNINSEISMHSTTSRHTGGAFKSTVNTRNGRIDLSHVDAPIDSLLDLTAQTSNSPATVNLHPTFEGAFALRTSNAQPAIEVGRGVPDPAHRGRDRQVRQSTRQRGALQGEVFWDENRRQTGSVSLASSNAPVRLYL</sequence>
<feature type="compositionally biased region" description="Basic and acidic residues" evidence="1">
    <location>
        <begin position="433"/>
        <end position="442"/>
    </location>
</feature>
<keyword evidence="2" id="KW-1133">Transmembrane helix</keyword>
<evidence type="ECO:0000313" key="4">
    <source>
        <dbReference type="Proteomes" id="UP000076761"/>
    </source>
</evidence>
<gene>
    <name evidence="3" type="ORF">NEOLEDRAFT_803428</name>
</gene>
<dbReference type="Proteomes" id="UP000076761">
    <property type="component" value="Unassembled WGS sequence"/>
</dbReference>
<feature type="compositionally biased region" description="Basic and acidic residues" evidence="1">
    <location>
        <begin position="9"/>
        <end position="22"/>
    </location>
</feature>
<keyword evidence="2" id="KW-0472">Membrane</keyword>
<keyword evidence="4" id="KW-1185">Reference proteome</keyword>
<evidence type="ECO:0000256" key="1">
    <source>
        <dbReference type="SAM" id="MobiDB-lite"/>
    </source>
</evidence>
<dbReference type="STRING" id="1314782.A0A165PJ14"/>
<protein>
    <submittedName>
        <fullName evidence="3">Uncharacterized protein</fullName>
    </submittedName>
</protein>